<dbReference type="Proteomes" id="UP000054560">
    <property type="component" value="Unassembled WGS sequence"/>
</dbReference>
<dbReference type="InterPro" id="IPR027417">
    <property type="entry name" value="P-loop_NTPase"/>
</dbReference>
<accession>A0A0L0FJS0</accession>
<dbReference type="PANTHER" id="PTHR23408:SF3">
    <property type="entry name" value="METHYLMALONIC ACIDURIA TYPE A PROTEIN, MITOCHONDRIAL"/>
    <property type="match status" value="1"/>
</dbReference>
<dbReference type="GO" id="GO:0003924">
    <property type="term" value="F:GTPase activity"/>
    <property type="evidence" value="ECO:0007669"/>
    <property type="project" value="InterPro"/>
</dbReference>
<feature type="domain" description="AAA+ ATPase" evidence="2">
    <location>
        <begin position="132"/>
        <end position="304"/>
    </location>
</feature>
<sequence length="418" mass="46256">MAIYCSVRSPVATLRRSATSVSDSAYKLTALSSTLWRRSYSTNLNRLVTNNSRYNVEEERTVPRFSEPKPMSEKRKEFLNKMLEGVLKGERSWLSQAITLVESSVRDHRIQAQNLISQALERHNAKKHIRRGAFRIGLSGPPGAGKSTFIEAFGSLLTDKGYKLAVLAVDPSSTRTGGSILGDKTRMEKLTNNPNAYIRPSPSRCTLGGVARNTTEAIALCEVAGYDIIIVETVGVGQSETTVADMVDLFCLLMPPAAGDELQGIKRGIVEIAQVVLVNKADGDLVPAATRSTAEIRGALKILRPQSHNWKPKVQMLSSLTNTGLDKAWDIMVRFRSKMLETGEWNQRRRQQNQVHMWSYVQANTMELLHADPGVRQILRDLEGRVMRGEVPAGSAADQIVDKFLESRIGESVATPEH</sequence>
<evidence type="ECO:0000313" key="3">
    <source>
        <dbReference type="EMBL" id="KNC77005.1"/>
    </source>
</evidence>
<organism evidence="3 4">
    <name type="scientific">Sphaeroforma arctica JP610</name>
    <dbReference type="NCBI Taxonomy" id="667725"/>
    <lineage>
        <taxon>Eukaryota</taxon>
        <taxon>Ichthyosporea</taxon>
        <taxon>Ichthyophonida</taxon>
        <taxon>Sphaeroforma</taxon>
    </lineage>
</organism>
<dbReference type="OrthoDB" id="1476984at2759"/>
<dbReference type="GO" id="GO:0005525">
    <property type="term" value="F:GTP binding"/>
    <property type="evidence" value="ECO:0007669"/>
    <property type="project" value="InterPro"/>
</dbReference>
<name>A0A0L0FJS0_9EUKA</name>
<evidence type="ECO:0000313" key="4">
    <source>
        <dbReference type="Proteomes" id="UP000054560"/>
    </source>
</evidence>
<dbReference type="Gene3D" id="1.10.287.130">
    <property type="match status" value="1"/>
</dbReference>
<keyword evidence="4" id="KW-1185">Reference proteome</keyword>
<dbReference type="Pfam" id="PF03308">
    <property type="entry name" value="MeaB"/>
    <property type="match status" value="1"/>
</dbReference>
<dbReference type="GeneID" id="25911029"/>
<dbReference type="EMBL" id="KQ242879">
    <property type="protein sequence ID" value="KNC77005.1"/>
    <property type="molecule type" value="Genomic_DNA"/>
</dbReference>
<dbReference type="NCBIfam" id="NF006958">
    <property type="entry name" value="PRK09435.1"/>
    <property type="match status" value="1"/>
</dbReference>
<dbReference type="eggNOG" id="ENOG502QR2W">
    <property type="taxonomic scope" value="Eukaryota"/>
</dbReference>
<dbReference type="GO" id="GO:0005737">
    <property type="term" value="C:cytoplasm"/>
    <property type="evidence" value="ECO:0007669"/>
    <property type="project" value="TreeGrafter"/>
</dbReference>
<protein>
    <recommendedName>
        <fullName evidence="2">AAA+ ATPase domain-containing protein</fullName>
    </recommendedName>
</protein>
<dbReference type="NCBIfam" id="TIGR00750">
    <property type="entry name" value="lao"/>
    <property type="match status" value="1"/>
</dbReference>
<reference evidence="3 4" key="1">
    <citation type="submission" date="2011-02" db="EMBL/GenBank/DDBJ databases">
        <title>The Genome Sequence of Sphaeroforma arctica JP610.</title>
        <authorList>
            <consortium name="The Broad Institute Genome Sequencing Platform"/>
            <person name="Russ C."/>
            <person name="Cuomo C."/>
            <person name="Young S.K."/>
            <person name="Zeng Q."/>
            <person name="Gargeya S."/>
            <person name="Alvarado L."/>
            <person name="Berlin A."/>
            <person name="Chapman S.B."/>
            <person name="Chen Z."/>
            <person name="Freedman E."/>
            <person name="Gellesch M."/>
            <person name="Goldberg J."/>
            <person name="Griggs A."/>
            <person name="Gujja S."/>
            <person name="Heilman E."/>
            <person name="Heiman D."/>
            <person name="Howarth C."/>
            <person name="Mehta T."/>
            <person name="Neiman D."/>
            <person name="Pearson M."/>
            <person name="Roberts A."/>
            <person name="Saif S."/>
            <person name="Shea T."/>
            <person name="Shenoy N."/>
            <person name="Sisk P."/>
            <person name="Stolte C."/>
            <person name="Sykes S."/>
            <person name="White J."/>
            <person name="Yandava C."/>
            <person name="Burger G."/>
            <person name="Gray M.W."/>
            <person name="Holland P.W.H."/>
            <person name="King N."/>
            <person name="Lang F.B.F."/>
            <person name="Roger A.J."/>
            <person name="Ruiz-Trillo I."/>
            <person name="Haas B."/>
            <person name="Nusbaum C."/>
            <person name="Birren B."/>
        </authorList>
    </citation>
    <scope>NUCLEOTIDE SEQUENCE [LARGE SCALE GENOMIC DNA]</scope>
    <source>
        <strain evidence="3 4">JP610</strain>
    </source>
</reference>
<dbReference type="STRING" id="667725.A0A0L0FJS0"/>
<gene>
    <name evidence="3" type="ORF">SARC_10525</name>
</gene>
<dbReference type="InterPro" id="IPR003593">
    <property type="entry name" value="AAA+_ATPase"/>
</dbReference>
<dbReference type="Gene3D" id="1.20.5.170">
    <property type="match status" value="1"/>
</dbReference>
<comment type="similarity">
    <text evidence="1">Belongs to the SIMIBI class G3E GTPase family. ArgK/MeaB subfamily.</text>
</comment>
<evidence type="ECO:0000256" key="1">
    <source>
        <dbReference type="ARBA" id="ARBA00009625"/>
    </source>
</evidence>
<dbReference type="Gene3D" id="3.40.50.300">
    <property type="entry name" value="P-loop containing nucleotide triphosphate hydrolases"/>
    <property type="match status" value="1"/>
</dbReference>
<dbReference type="SMART" id="SM00382">
    <property type="entry name" value="AAA"/>
    <property type="match status" value="1"/>
</dbReference>
<dbReference type="InterPro" id="IPR005129">
    <property type="entry name" value="GTPase_ArgK"/>
</dbReference>
<dbReference type="RefSeq" id="XP_014150907.1">
    <property type="nucleotide sequence ID" value="XM_014295432.1"/>
</dbReference>
<proteinExistence type="inferred from homology"/>
<dbReference type="SUPFAM" id="SSF52540">
    <property type="entry name" value="P-loop containing nucleoside triphosphate hydrolases"/>
    <property type="match status" value="1"/>
</dbReference>
<dbReference type="AlphaFoldDB" id="A0A0L0FJS0"/>
<evidence type="ECO:0000259" key="2">
    <source>
        <dbReference type="SMART" id="SM00382"/>
    </source>
</evidence>
<dbReference type="PANTHER" id="PTHR23408">
    <property type="entry name" value="METHYLMALONYL-COA MUTASE"/>
    <property type="match status" value="1"/>
</dbReference>
<dbReference type="CDD" id="cd03114">
    <property type="entry name" value="MMAA-like"/>
    <property type="match status" value="1"/>
</dbReference>